<dbReference type="InterPro" id="IPR001759">
    <property type="entry name" value="PTX_dom"/>
</dbReference>
<dbReference type="SUPFAM" id="SSF81321">
    <property type="entry name" value="Family A G protein-coupled receptor-like"/>
    <property type="match status" value="1"/>
</dbReference>
<keyword evidence="5 8" id="KW-0472">Membrane</keyword>
<gene>
    <name evidence="14" type="primary">adgrd2</name>
</gene>
<dbReference type="GO" id="GO:0007189">
    <property type="term" value="P:adenylate cyclase-activating G protein-coupled receptor signaling pathway"/>
    <property type="evidence" value="ECO:0007669"/>
    <property type="project" value="TreeGrafter"/>
</dbReference>
<dbReference type="PROSITE" id="PS50221">
    <property type="entry name" value="GAIN_B"/>
    <property type="match status" value="1"/>
</dbReference>
<dbReference type="CTD" id="347088"/>
<dbReference type="PANTHER" id="PTHR12011">
    <property type="entry name" value="ADHESION G-PROTEIN COUPLED RECEPTOR"/>
    <property type="match status" value="1"/>
</dbReference>
<comment type="subcellular location">
    <subcellularLocation>
        <location evidence="1">Membrane</location>
        <topology evidence="1">Multi-pass membrane protein</topology>
    </subcellularLocation>
</comment>
<name>A0A6P8FSX7_CLUHA</name>
<accession>A0A6P8FSX7</accession>
<evidence type="ECO:0000256" key="6">
    <source>
        <dbReference type="ARBA" id="ARBA00023157"/>
    </source>
</evidence>
<evidence type="ECO:0000256" key="5">
    <source>
        <dbReference type="ARBA" id="ARBA00023136"/>
    </source>
</evidence>
<proteinExistence type="inferred from homology"/>
<dbReference type="Pfam" id="PF00002">
    <property type="entry name" value="7tm_2"/>
    <property type="match status" value="1"/>
</dbReference>
<feature type="transmembrane region" description="Helical" evidence="8">
    <location>
        <begin position="916"/>
        <end position="933"/>
    </location>
</feature>
<keyword evidence="3 8" id="KW-0812">Transmembrane</keyword>
<feature type="transmembrane region" description="Helical" evidence="8">
    <location>
        <begin position="939"/>
        <end position="961"/>
    </location>
</feature>
<dbReference type="PROSITE" id="PS50261">
    <property type="entry name" value="G_PROTEIN_RECEP_F2_4"/>
    <property type="match status" value="1"/>
</dbReference>
<sequence length="1064" mass="118723">MTGMLFIILLANAVVVSENEPTQPQPERGGQESEEFRSIDSALVHMTEDKVFQLINASLSFQWARRFCRTQFSVLTVKETPEDEEGALLLLRESRLQEPIWVIDPNQPLIRESVAVSKQYQVLRTLSFSLESTEGHARLGTRFPPLQAVSVCVRIQWDLRHNQVSTIFSYAASVFINEFQLRGRADGADGQVLLALIVHGHHCPYKASFPNDGEWHQVCVSWRNSDALWVIYVDGEMRDTGTETDPTREIHGEGIFIVGQDQDSFGGDFTEPFVGNITDLNVWDVVLEEDQIQTLKACWPLENQDALFSWNSQNLTLHPDVKEVPANIYCPGILRQRARDECDVLEGWTSHIYSKQPCSKELPFICRTSKKRYLIMKELKEAQSSHPSPFMSHLMQDSGDSQVMDEPLAGITWVQASHLLNVSRQALSETREPLEPTDVLSLVQILSRAAEVSTLANKSQPAVELLSQHFLTVADNIVSSDNARMWNVVKEVASGPMSVVRSIDRMVTNLNSLLIADRDSVQIQSDNIRLQVQKRNLGEASASSNFCGPHSENNTGLDCISLSSQQMEELHSNGFREVTLLNTWYGSLHQLLNTEENITMSPDVSDGTQRYLGTVLGSAVISSTVLGDGQPISMPVHFQLQHITQNPIGFLYEPMCAFWDFNLMPEDGGSWSSYGCEVLSAQEDSTTCSCNHTTNFALLLQIYEVERSPEDEKALQMLTFIGCGISLCGLILTLILFTAVGVPKSDRTTVHKNLIVALAVAQLLLMFSDWASTNHEACMLVTALLHLFFMASFSWMLVEGLLLWSKVVSVNISEERRMRFYYALGWGLPVVIVTVTLTISLNKYKADNHCWLNIESDIIWAFVGPVLSVLAVNTVVLCRVVMVTVSSAQRRAKMLSPSTASKLHTFDLTWAATRPVLILLPVLGLTWLCGVLVHTSVVVAYIFIILNAFQGLYIFLVYAVYNSEVRNAIKRIQEKRKALSFTNCSQPIGFLPSQRTPAAFWAQSMPTPSSLESSEISSPITSTTSSSLVFRNESFRKNSFVSFSLKPTSGNQVVELTAFKPSGC</sequence>
<organism evidence="13 14">
    <name type="scientific">Clupea harengus</name>
    <name type="common">Atlantic herring</name>
    <dbReference type="NCBI Taxonomy" id="7950"/>
    <lineage>
        <taxon>Eukaryota</taxon>
        <taxon>Metazoa</taxon>
        <taxon>Chordata</taxon>
        <taxon>Craniata</taxon>
        <taxon>Vertebrata</taxon>
        <taxon>Euteleostomi</taxon>
        <taxon>Actinopterygii</taxon>
        <taxon>Neopterygii</taxon>
        <taxon>Teleostei</taxon>
        <taxon>Clupei</taxon>
        <taxon>Clupeiformes</taxon>
        <taxon>Clupeoidei</taxon>
        <taxon>Clupeidae</taxon>
        <taxon>Clupea</taxon>
    </lineage>
</organism>
<dbReference type="Pfam" id="PF00354">
    <property type="entry name" value="Pentaxin"/>
    <property type="match status" value="1"/>
</dbReference>
<dbReference type="Gene3D" id="2.60.120.200">
    <property type="match status" value="1"/>
</dbReference>
<feature type="domain" description="G-protein coupled receptors family 2 profile 2" evidence="11">
    <location>
        <begin position="715"/>
        <end position="962"/>
    </location>
</feature>
<dbReference type="InterPro" id="IPR046338">
    <property type="entry name" value="GAIN_dom_sf"/>
</dbReference>
<evidence type="ECO:0000256" key="2">
    <source>
        <dbReference type="ARBA" id="ARBA00007343"/>
    </source>
</evidence>
<dbReference type="PROSITE" id="PS51828">
    <property type="entry name" value="PTX_2"/>
    <property type="match status" value="1"/>
</dbReference>
<dbReference type="PRINTS" id="PR00249">
    <property type="entry name" value="GPCRSECRETIN"/>
</dbReference>
<dbReference type="GO" id="GO:0007166">
    <property type="term" value="P:cell surface receptor signaling pathway"/>
    <property type="evidence" value="ECO:0007669"/>
    <property type="project" value="InterPro"/>
</dbReference>
<dbReference type="KEGG" id="char:105901082"/>
<dbReference type="FunFam" id="1.20.1070.10:FF:000252">
    <property type="entry name" value="Adhesion G protein-coupled receptor D2"/>
    <property type="match status" value="1"/>
</dbReference>
<dbReference type="Gene3D" id="1.20.1070.10">
    <property type="entry name" value="Rhodopsin 7-helix transmembrane proteins"/>
    <property type="match status" value="1"/>
</dbReference>
<evidence type="ECO:0000259" key="10">
    <source>
        <dbReference type="PROSITE" id="PS50221"/>
    </source>
</evidence>
<feature type="domain" description="Pentraxin (PTX)" evidence="12">
    <location>
        <begin position="122"/>
        <end position="330"/>
    </location>
</feature>
<dbReference type="InterPro" id="IPR017981">
    <property type="entry name" value="GPCR_2-like_7TM"/>
</dbReference>
<dbReference type="InterPro" id="IPR000832">
    <property type="entry name" value="GPCR_2_secretin-like"/>
</dbReference>
<feature type="transmembrane region" description="Helical" evidence="8">
    <location>
        <begin position="783"/>
        <end position="808"/>
    </location>
</feature>
<reference evidence="14" key="1">
    <citation type="submission" date="2025-08" db="UniProtKB">
        <authorList>
            <consortium name="RefSeq"/>
        </authorList>
    </citation>
    <scope>IDENTIFICATION</scope>
</reference>
<evidence type="ECO:0000256" key="9">
    <source>
        <dbReference type="SAM" id="SignalP"/>
    </source>
</evidence>
<dbReference type="InterPro" id="IPR000203">
    <property type="entry name" value="GPS"/>
</dbReference>
<feature type="transmembrane region" description="Helical" evidence="8">
    <location>
        <begin position="859"/>
        <end position="885"/>
    </location>
</feature>
<feature type="transmembrane region" description="Helical" evidence="8">
    <location>
        <begin position="820"/>
        <end position="839"/>
    </location>
</feature>
<evidence type="ECO:0000256" key="3">
    <source>
        <dbReference type="ARBA" id="ARBA00022692"/>
    </source>
</evidence>
<dbReference type="AlphaFoldDB" id="A0A6P8FSX7"/>
<keyword evidence="13" id="KW-1185">Reference proteome</keyword>
<feature type="chain" id="PRO_5028364902" evidence="9">
    <location>
        <begin position="18"/>
        <end position="1064"/>
    </location>
</feature>
<comment type="caution">
    <text evidence="7">Lacks conserved residue(s) required for the propagation of feature annotation.</text>
</comment>
<dbReference type="OrthoDB" id="1100386at2759"/>
<comment type="similarity">
    <text evidence="2">Belongs to the G-protein coupled receptor 2 family. Adhesion G-protein coupled receptor (ADGR) subfamily.</text>
</comment>
<dbReference type="InterPro" id="IPR013320">
    <property type="entry name" value="ConA-like_dom_sf"/>
</dbReference>
<dbReference type="SMART" id="SM00159">
    <property type="entry name" value="PTX"/>
    <property type="match status" value="1"/>
</dbReference>
<dbReference type="SUPFAM" id="SSF49899">
    <property type="entry name" value="Concanavalin A-like lectins/glucanases"/>
    <property type="match status" value="1"/>
</dbReference>
<evidence type="ECO:0000259" key="11">
    <source>
        <dbReference type="PROSITE" id="PS50261"/>
    </source>
</evidence>
<dbReference type="GO" id="GO:0005886">
    <property type="term" value="C:plasma membrane"/>
    <property type="evidence" value="ECO:0007669"/>
    <property type="project" value="UniProtKB-SubCell"/>
</dbReference>
<evidence type="ECO:0000259" key="12">
    <source>
        <dbReference type="PROSITE" id="PS51828"/>
    </source>
</evidence>
<dbReference type="GO" id="GO:0004930">
    <property type="term" value="F:G protein-coupled receptor activity"/>
    <property type="evidence" value="ECO:0007669"/>
    <property type="project" value="InterPro"/>
</dbReference>
<keyword evidence="4 8" id="KW-1133">Transmembrane helix</keyword>
<protein>
    <submittedName>
        <fullName evidence="14">Adhesion G-protein coupled receptor D2</fullName>
    </submittedName>
</protein>
<feature type="signal peptide" evidence="9">
    <location>
        <begin position="1"/>
        <end position="17"/>
    </location>
</feature>
<feature type="domain" description="GAIN-B" evidence="10">
    <location>
        <begin position="519"/>
        <end position="706"/>
    </location>
</feature>
<feature type="transmembrane region" description="Helical" evidence="8">
    <location>
        <begin position="717"/>
        <end position="742"/>
    </location>
</feature>
<dbReference type="RefSeq" id="XP_031426560.1">
    <property type="nucleotide sequence ID" value="XM_031570700.2"/>
</dbReference>
<dbReference type="PANTHER" id="PTHR12011:SF58">
    <property type="entry name" value="ADHESION G-PROTEIN COUPLED RECEPTOR D2"/>
    <property type="match status" value="1"/>
</dbReference>
<evidence type="ECO:0000313" key="13">
    <source>
        <dbReference type="Proteomes" id="UP000515152"/>
    </source>
</evidence>
<evidence type="ECO:0000256" key="8">
    <source>
        <dbReference type="SAM" id="Phobius"/>
    </source>
</evidence>
<keyword evidence="14" id="KW-0675">Receptor</keyword>
<dbReference type="GeneID" id="105901082"/>
<dbReference type="Gene3D" id="2.60.220.50">
    <property type="match status" value="1"/>
</dbReference>
<feature type="transmembrane region" description="Helical" evidence="8">
    <location>
        <begin position="754"/>
        <end position="771"/>
    </location>
</feature>
<dbReference type="Proteomes" id="UP000515152">
    <property type="component" value="Chromosome 7"/>
</dbReference>
<dbReference type="InterPro" id="IPR057244">
    <property type="entry name" value="GAIN_B"/>
</dbReference>
<dbReference type="SMART" id="SM00303">
    <property type="entry name" value="GPS"/>
    <property type="match status" value="1"/>
</dbReference>
<evidence type="ECO:0000313" key="14">
    <source>
        <dbReference type="RefSeq" id="XP_031426560.1"/>
    </source>
</evidence>
<keyword evidence="6" id="KW-1015">Disulfide bond</keyword>
<evidence type="ECO:0000256" key="4">
    <source>
        <dbReference type="ARBA" id="ARBA00022989"/>
    </source>
</evidence>
<keyword evidence="9" id="KW-0732">Signal</keyword>
<dbReference type="Pfam" id="PF01825">
    <property type="entry name" value="GPS"/>
    <property type="match status" value="1"/>
</dbReference>
<evidence type="ECO:0000256" key="7">
    <source>
        <dbReference type="PROSITE-ProRule" id="PRU01172"/>
    </source>
</evidence>
<evidence type="ECO:0000256" key="1">
    <source>
        <dbReference type="ARBA" id="ARBA00004141"/>
    </source>
</evidence>